<evidence type="ECO:0000256" key="1">
    <source>
        <dbReference type="SAM" id="Phobius"/>
    </source>
</evidence>
<evidence type="ECO:0000313" key="2">
    <source>
        <dbReference type="EMBL" id="KAH3883200.1"/>
    </source>
</evidence>
<dbReference type="Proteomes" id="UP000828390">
    <property type="component" value="Unassembled WGS sequence"/>
</dbReference>
<evidence type="ECO:0000313" key="3">
    <source>
        <dbReference type="Proteomes" id="UP000828390"/>
    </source>
</evidence>
<accession>A0A9D4RY18</accession>
<reference evidence="2" key="2">
    <citation type="submission" date="2020-11" db="EMBL/GenBank/DDBJ databases">
        <authorList>
            <person name="McCartney M.A."/>
            <person name="Auch B."/>
            <person name="Kono T."/>
            <person name="Mallez S."/>
            <person name="Becker A."/>
            <person name="Gohl D.M."/>
            <person name="Silverstein K.A.T."/>
            <person name="Koren S."/>
            <person name="Bechman K.B."/>
            <person name="Herman A."/>
            <person name="Abrahante J.E."/>
            <person name="Garbe J."/>
        </authorList>
    </citation>
    <scope>NUCLEOTIDE SEQUENCE</scope>
    <source>
        <strain evidence="2">Duluth1</strain>
        <tissue evidence="2">Whole animal</tissue>
    </source>
</reference>
<keyword evidence="1" id="KW-0812">Transmembrane</keyword>
<sequence length="108" mass="11707">MSNTEKILVFLGIYVAAIYGISGLYFAGECDMTNLTTRISTCPPGSCCCYDADNVPMTKYCKPISGDGGPCYAKVFDWPASCPCPSNMTCVPNVQVATWTSEYGRCRN</sequence>
<dbReference type="AlphaFoldDB" id="A0A9D4RY18"/>
<organism evidence="2 3">
    <name type="scientific">Dreissena polymorpha</name>
    <name type="common">Zebra mussel</name>
    <name type="synonym">Mytilus polymorpha</name>
    <dbReference type="NCBI Taxonomy" id="45954"/>
    <lineage>
        <taxon>Eukaryota</taxon>
        <taxon>Metazoa</taxon>
        <taxon>Spiralia</taxon>
        <taxon>Lophotrochozoa</taxon>
        <taxon>Mollusca</taxon>
        <taxon>Bivalvia</taxon>
        <taxon>Autobranchia</taxon>
        <taxon>Heteroconchia</taxon>
        <taxon>Euheterodonta</taxon>
        <taxon>Imparidentia</taxon>
        <taxon>Neoheterodontei</taxon>
        <taxon>Myida</taxon>
        <taxon>Dreissenoidea</taxon>
        <taxon>Dreissenidae</taxon>
        <taxon>Dreissena</taxon>
    </lineage>
</organism>
<proteinExistence type="predicted"/>
<protein>
    <submittedName>
        <fullName evidence="2">Uncharacterized protein</fullName>
    </submittedName>
</protein>
<name>A0A9D4RY18_DREPO</name>
<dbReference type="OrthoDB" id="6055622at2759"/>
<keyword evidence="1" id="KW-1133">Transmembrane helix</keyword>
<reference evidence="2" key="1">
    <citation type="journal article" date="2019" name="bioRxiv">
        <title>The Genome of the Zebra Mussel, Dreissena polymorpha: A Resource for Invasive Species Research.</title>
        <authorList>
            <person name="McCartney M.A."/>
            <person name="Auch B."/>
            <person name="Kono T."/>
            <person name="Mallez S."/>
            <person name="Zhang Y."/>
            <person name="Obille A."/>
            <person name="Becker A."/>
            <person name="Abrahante J.E."/>
            <person name="Garbe J."/>
            <person name="Badalamenti J.P."/>
            <person name="Herman A."/>
            <person name="Mangelson H."/>
            <person name="Liachko I."/>
            <person name="Sullivan S."/>
            <person name="Sone E.D."/>
            <person name="Koren S."/>
            <person name="Silverstein K.A.T."/>
            <person name="Beckman K.B."/>
            <person name="Gohl D.M."/>
        </authorList>
    </citation>
    <scope>NUCLEOTIDE SEQUENCE</scope>
    <source>
        <strain evidence="2">Duluth1</strain>
        <tissue evidence="2">Whole animal</tissue>
    </source>
</reference>
<dbReference type="EMBL" id="JAIWYP010000001">
    <property type="protein sequence ID" value="KAH3883200.1"/>
    <property type="molecule type" value="Genomic_DNA"/>
</dbReference>
<comment type="caution">
    <text evidence="2">The sequence shown here is derived from an EMBL/GenBank/DDBJ whole genome shotgun (WGS) entry which is preliminary data.</text>
</comment>
<keyword evidence="1" id="KW-0472">Membrane</keyword>
<gene>
    <name evidence="2" type="ORF">DPMN_007154</name>
</gene>
<keyword evidence="3" id="KW-1185">Reference proteome</keyword>
<feature type="transmembrane region" description="Helical" evidence="1">
    <location>
        <begin position="7"/>
        <end position="28"/>
    </location>
</feature>